<gene>
    <name evidence="2" type="ORF">DFJ69_3271</name>
</gene>
<comment type="caution">
    <text evidence="2">The sequence shown here is derived from an EMBL/GenBank/DDBJ whole genome shotgun (WGS) entry which is preliminary data.</text>
</comment>
<dbReference type="PANTHER" id="PTHR45982:SF1">
    <property type="entry name" value="REGULATOR OF CHROMOSOME CONDENSATION"/>
    <property type="match status" value="1"/>
</dbReference>
<dbReference type="InterPro" id="IPR000408">
    <property type="entry name" value="Reg_chr_condens"/>
</dbReference>
<keyword evidence="1" id="KW-0812">Transmembrane</keyword>
<keyword evidence="3" id="KW-1185">Reference proteome</keyword>
<dbReference type="InterPro" id="IPR009091">
    <property type="entry name" value="RCC1/BLIP-II"/>
</dbReference>
<dbReference type="Pfam" id="PF00415">
    <property type="entry name" value="RCC1"/>
    <property type="match status" value="2"/>
</dbReference>
<dbReference type="PANTHER" id="PTHR45982">
    <property type="entry name" value="REGULATOR OF CHROMOSOME CONDENSATION"/>
    <property type="match status" value="1"/>
</dbReference>
<dbReference type="PROSITE" id="PS50012">
    <property type="entry name" value="RCC1_3"/>
    <property type="match status" value="3"/>
</dbReference>
<evidence type="ECO:0000256" key="1">
    <source>
        <dbReference type="SAM" id="Phobius"/>
    </source>
</evidence>
<dbReference type="Proteomes" id="UP000256661">
    <property type="component" value="Unassembled WGS sequence"/>
</dbReference>
<name>A0A3D9SP99_9ACTN</name>
<dbReference type="GO" id="GO:0005737">
    <property type="term" value="C:cytoplasm"/>
    <property type="evidence" value="ECO:0007669"/>
    <property type="project" value="TreeGrafter"/>
</dbReference>
<dbReference type="PRINTS" id="PR00633">
    <property type="entry name" value="RCCNDNSATION"/>
</dbReference>
<organism evidence="2 3">
    <name type="scientific">Thermomonospora umbrina</name>
    <dbReference type="NCBI Taxonomy" id="111806"/>
    <lineage>
        <taxon>Bacteria</taxon>
        <taxon>Bacillati</taxon>
        <taxon>Actinomycetota</taxon>
        <taxon>Actinomycetes</taxon>
        <taxon>Streptosporangiales</taxon>
        <taxon>Thermomonosporaceae</taxon>
        <taxon>Thermomonospora</taxon>
    </lineage>
</organism>
<dbReference type="GO" id="GO:0005085">
    <property type="term" value="F:guanyl-nucleotide exchange factor activity"/>
    <property type="evidence" value="ECO:0007669"/>
    <property type="project" value="TreeGrafter"/>
</dbReference>
<keyword evidence="1" id="KW-0472">Membrane</keyword>
<evidence type="ECO:0000313" key="3">
    <source>
        <dbReference type="Proteomes" id="UP000256661"/>
    </source>
</evidence>
<reference evidence="2 3" key="1">
    <citation type="submission" date="2018-08" db="EMBL/GenBank/DDBJ databases">
        <title>Sequencing the genomes of 1000 actinobacteria strains.</title>
        <authorList>
            <person name="Klenk H.-P."/>
        </authorList>
    </citation>
    <scope>NUCLEOTIDE SEQUENCE [LARGE SCALE GENOMIC DNA]</scope>
    <source>
        <strain evidence="2 3">DSM 43927</strain>
    </source>
</reference>
<evidence type="ECO:0000313" key="2">
    <source>
        <dbReference type="EMBL" id="REE97796.1"/>
    </source>
</evidence>
<dbReference type="InterPro" id="IPR051553">
    <property type="entry name" value="Ran_GTPase-activating"/>
</dbReference>
<accession>A0A3D9SP99</accession>
<dbReference type="AlphaFoldDB" id="A0A3D9SP99"/>
<dbReference type="Gene3D" id="2.130.10.30">
    <property type="entry name" value="Regulator of chromosome condensation 1/beta-lactamase-inhibitor protein II"/>
    <property type="match status" value="2"/>
</dbReference>
<dbReference type="SUPFAM" id="SSF50985">
    <property type="entry name" value="RCC1/BLIP-II"/>
    <property type="match status" value="1"/>
</dbReference>
<sequence length="425" mass="42791">MFLRSRTTSPGSAVMRHGRVLRDHRASVARAQTRRWARRWTAVGIGTVTGLTTFVGLAAPAFAGTALALPGSVDGGGHHSLLVVAPSGSGGNQVYATGLNADGQLGNGTTTDSSTFVKVPGLSGVRAVAANGYLGGGFSLALKHDGTVWAWGEGPLGNPSHVGADGLGESHVPVQVSGITNATAIDAGADHAIAVLADGTVKTWGANHAGGLGTGTTNPSPGPVTVLTGVSTGHGSVAAGWEYSAAVMANGTVKTWGYGANGRLGTGNTVNSTIPVTVPGVANATLAEAKMDATLVRLSDGTVRGWGYNYSGLLGTDSGGDVLTPEVANSGEMALHLALGWNNSLATRRTTLGTIEVRMSGLFPGQGFPHISPGHPTAISTTAQDNALIVHPDGSVWGQGFNPSGELGVGDTDPRHGIVAVPKTW</sequence>
<protein>
    <submittedName>
        <fullName evidence="2">Alpha-tubulin suppressor-like RCC1 family protein</fullName>
    </submittedName>
</protein>
<dbReference type="EMBL" id="QTTT01000001">
    <property type="protein sequence ID" value="REE97796.1"/>
    <property type="molecule type" value="Genomic_DNA"/>
</dbReference>
<keyword evidence="1" id="KW-1133">Transmembrane helix</keyword>
<dbReference type="OrthoDB" id="3449578at2"/>
<feature type="transmembrane region" description="Helical" evidence="1">
    <location>
        <begin position="40"/>
        <end position="63"/>
    </location>
</feature>
<proteinExistence type="predicted"/>
<dbReference type="Pfam" id="PF13540">
    <property type="entry name" value="RCC1_2"/>
    <property type="match status" value="1"/>
</dbReference>